<evidence type="ECO:0000256" key="1">
    <source>
        <dbReference type="RuleBase" id="RU367030"/>
    </source>
</evidence>
<comment type="similarity">
    <text evidence="1">Belongs to the damage-control phosphatase family. Sugar phosphate phosphatase III subfamily.</text>
</comment>
<reference evidence="2" key="2">
    <citation type="submission" date="2021-10" db="EMBL/GenBank/DDBJ databases">
        <title>Phylogenomics reveals ancestral predisposition of the termite-cultivated fungus Termitomyces towards a domesticated lifestyle.</title>
        <authorList>
            <person name="Auxier B."/>
            <person name="Grum-Grzhimaylo A."/>
            <person name="Cardenas M.E."/>
            <person name="Lodge J.D."/>
            <person name="Laessoe T."/>
            <person name="Pedersen O."/>
            <person name="Smith M.E."/>
            <person name="Kuyper T.W."/>
            <person name="Franco-Molano E.A."/>
            <person name="Baroni T.J."/>
            <person name="Aanen D.K."/>
        </authorList>
    </citation>
    <scope>NUCLEOTIDE SEQUENCE</scope>
    <source>
        <strain evidence="2">AP01</strain>
        <tissue evidence="2">Mycelium</tissue>
    </source>
</reference>
<dbReference type="InterPro" id="IPR039763">
    <property type="entry name" value="ARMT1"/>
</dbReference>
<keyword evidence="1" id="KW-0464">Manganese</keyword>
<dbReference type="PANTHER" id="PTHR12260">
    <property type="entry name" value="DAMAGE-CONTROL PHOSPHATASE ARMT1"/>
    <property type="match status" value="1"/>
</dbReference>
<dbReference type="Proteomes" id="UP000775547">
    <property type="component" value="Unassembled WGS sequence"/>
</dbReference>
<dbReference type="EMBL" id="JABCKV010000035">
    <property type="protein sequence ID" value="KAG5645650.1"/>
    <property type="molecule type" value="Genomic_DNA"/>
</dbReference>
<dbReference type="EC" id="3.1.3.-" evidence="1"/>
<comment type="function">
    <text evidence="1">Metal-dependent phosphatase that shows phosphatase activity against several substrates, including fructose-1-phosphate and fructose-6-phosphate. Its preference for fructose-1-phosphate, a strong glycating agent that causes DNA damage rather than a canonical yeast metabolite, suggests a damage-control function in hexose phosphate metabolism.</text>
</comment>
<gene>
    <name evidence="2" type="ORF">DXG03_005641</name>
</gene>
<accession>A0A9P7GA87</accession>
<keyword evidence="1" id="KW-0479">Metal-binding</keyword>
<comment type="caution">
    <text evidence="2">The sequence shown here is derived from an EMBL/GenBank/DDBJ whole genome shotgun (WGS) entry which is preliminary data.</text>
</comment>
<dbReference type="GO" id="GO:0005634">
    <property type="term" value="C:nucleus"/>
    <property type="evidence" value="ECO:0007669"/>
    <property type="project" value="TreeGrafter"/>
</dbReference>
<keyword evidence="3" id="KW-1185">Reference proteome</keyword>
<sequence>MSNLFTSTYPPYDPTDETGFSYETVVKRWPIIITGVIDQLHRDCHTLSLQAQEPGADAGPLEAKIGEGKAIIEKISKLKYQMGRDHPLE</sequence>
<dbReference type="OrthoDB" id="541375at2759"/>
<dbReference type="GO" id="GO:0016791">
    <property type="term" value="F:phosphatase activity"/>
    <property type="evidence" value="ECO:0007669"/>
    <property type="project" value="TreeGrafter"/>
</dbReference>
<dbReference type="GO" id="GO:0006974">
    <property type="term" value="P:DNA damage response"/>
    <property type="evidence" value="ECO:0007669"/>
    <property type="project" value="TreeGrafter"/>
</dbReference>
<evidence type="ECO:0000313" key="2">
    <source>
        <dbReference type="EMBL" id="KAG5645650.1"/>
    </source>
</evidence>
<comment type="domain">
    <text evidence="1">Subfamily III proteins have a conserved RTxK motif about 40-50 residues from the C-terminus; the threonine may be replaced by serine or cysteine.</text>
</comment>
<dbReference type="PANTHER" id="PTHR12260:SF6">
    <property type="entry name" value="DAMAGE-CONTROL PHOSPHATASE ARMT1"/>
    <property type="match status" value="1"/>
</dbReference>
<dbReference type="GO" id="GO:0046872">
    <property type="term" value="F:metal ion binding"/>
    <property type="evidence" value="ECO:0007669"/>
    <property type="project" value="UniProtKB-UniRule"/>
</dbReference>
<reference evidence="2" key="1">
    <citation type="submission" date="2020-07" db="EMBL/GenBank/DDBJ databases">
        <authorList>
            <person name="Nieuwenhuis M."/>
            <person name="Van De Peppel L.J.J."/>
        </authorList>
    </citation>
    <scope>NUCLEOTIDE SEQUENCE</scope>
    <source>
        <strain evidence="2">AP01</strain>
        <tissue evidence="2">Mycelium</tissue>
    </source>
</reference>
<keyword evidence="1" id="KW-0378">Hydrolase</keyword>
<organism evidence="2 3">
    <name type="scientific">Asterophora parasitica</name>
    <dbReference type="NCBI Taxonomy" id="117018"/>
    <lineage>
        <taxon>Eukaryota</taxon>
        <taxon>Fungi</taxon>
        <taxon>Dikarya</taxon>
        <taxon>Basidiomycota</taxon>
        <taxon>Agaricomycotina</taxon>
        <taxon>Agaricomycetes</taxon>
        <taxon>Agaricomycetidae</taxon>
        <taxon>Agaricales</taxon>
        <taxon>Tricholomatineae</taxon>
        <taxon>Lyophyllaceae</taxon>
        <taxon>Asterophora</taxon>
    </lineage>
</organism>
<evidence type="ECO:0000313" key="3">
    <source>
        <dbReference type="Proteomes" id="UP000775547"/>
    </source>
</evidence>
<protein>
    <recommendedName>
        <fullName evidence="1">Sugar phosphate phosphatase</fullName>
        <ecNumber evidence="1">3.1.3.-</ecNumber>
    </recommendedName>
</protein>
<comment type="catalytic activity">
    <reaction evidence="1">
        <text>beta-D-fructose 1-phosphate + H2O = D-fructose + phosphate</text>
        <dbReference type="Rhea" id="RHEA:35603"/>
        <dbReference type="ChEBI" id="CHEBI:15377"/>
        <dbReference type="ChEBI" id="CHEBI:37721"/>
        <dbReference type="ChEBI" id="CHEBI:43474"/>
        <dbReference type="ChEBI" id="CHEBI:138881"/>
    </reaction>
</comment>
<comment type="cofactor">
    <cofactor evidence="1">
        <name>Mn(2+)</name>
        <dbReference type="ChEBI" id="CHEBI:29035"/>
    </cofactor>
    <cofactor evidence="1">
        <name>Ni(2+)</name>
        <dbReference type="ChEBI" id="CHEBI:49786"/>
    </cofactor>
</comment>
<dbReference type="Gene3D" id="1.20.930.60">
    <property type="match status" value="1"/>
</dbReference>
<comment type="catalytic activity">
    <reaction evidence="1">
        <text>beta-D-fructose 6-phosphate = dihydroxyacetone + D-glyceraldehyde 3-phosphate</text>
        <dbReference type="Rhea" id="RHEA:28002"/>
        <dbReference type="ChEBI" id="CHEBI:16016"/>
        <dbReference type="ChEBI" id="CHEBI:57634"/>
        <dbReference type="ChEBI" id="CHEBI:59776"/>
    </reaction>
</comment>
<dbReference type="AlphaFoldDB" id="A0A9P7GA87"/>
<name>A0A9P7GA87_9AGAR</name>
<proteinExistence type="inferred from homology"/>